<comment type="caution">
    <text evidence="9">The sequence shown here is derived from an EMBL/GenBank/DDBJ whole genome shotgun (WGS) entry which is preliminary data.</text>
</comment>
<dbReference type="InterPro" id="IPR032694">
    <property type="entry name" value="CopC/D"/>
</dbReference>
<feature type="transmembrane region" description="Helical" evidence="7">
    <location>
        <begin position="293"/>
        <end position="317"/>
    </location>
</feature>
<evidence type="ECO:0000256" key="1">
    <source>
        <dbReference type="ARBA" id="ARBA00004651"/>
    </source>
</evidence>
<dbReference type="Pfam" id="PF05425">
    <property type="entry name" value="CopD"/>
    <property type="match status" value="1"/>
</dbReference>
<dbReference type="EMBL" id="WHOD01000055">
    <property type="protein sequence ID" value="NOU94438.1"/>
    <property type="molecule type" value="Genomic_DNA"/>
</dbReference>
<dbReference type="AlphaFoldDB" id="A0A972GQB5"/>
<evidence type="ECO:0000256" key="3">
    <source>
        <dbReference type="ARBA" id="ARBA00022692"/>
    </source>
</evidence>
<dbReference type="PANTHER" id="PTHR34820:SF4">
    <property type="entry name" value="INNER MEMBRANE PROTEIN YEBZ"/>
    <property type="match status" value="1"/>
</dbReference>
<feature type="transmembrane region" description="Helical" evidence="7">
    <location>
        <begin position="484"/>
        <end position="505"/>
    </location>
</feature>
<gene>
    <name evidence="9" type="ORF">GC093_14605</name>
</gene>
<accession>A0A972GQB5</accession>
<feature type="compositionally biased region" description="Basic and acidic residues" evidence="6">
    <location>
        <begin position="88"/>
        <end position="103"/>
    </location>
</feature>
<reference evidence="9" key="1">
    <citation type="submission" date="2019-10" db="EMBL/GenBank/DDBJ databases">
        <title>Description of Paenibacillus glebae sp. nov.</title>
        <authorList>
            <person name="Carlier A."/>
            <person name="Qi S."/>
        </authorList>
    </citation>
    <scope>NUCLEOTIDE SEQUENCE</scope>
    <source>
        <strain evidence="9">LMG 31456</strain>
    </source>
</reference>
<dbReference type="GO" id="GO:0006825">
    <property type="term" value="P:copper ion transport"/>
    <property type="evidence" value="ECO:0007669"/>
    <property type="project" value="InterPro"/>
</dbReference>
<sequence>MAVLLVYGREMPFNMLRWLRLTLFLLVLLFSLPFLGHAHANLERSNSLSNATLTEESVKPKLNEAKIKVEASQSPPPLFGGAAAVTTDPKEQTTRTFSNERDPILAAPGMETKDNQEPLQQQVNPRSGLSMQEAEYVKPGKIEEALVQPNSNVQQVQPVEGTTSNIVSSKSETGNAVPSAEVNLQAQLQELQDHMDHSAHHYAGDSRNSVNYLLRIIEILAAASIAGFLFFRHVIWVDHVKAVPLLFSRQCECWLYLAAFMIYIVTGAAHIGLLSDQLSGIGSRNAAELSITIAGSTIVGNIAWLRPLLIGMLIILASFPETHKKPTITAKWIITIGLIVSFPLTGHALADSSAVVTAVSLHLIHLLGSALWFGGLIGIYSETWRPEYSIRYGGELNRLIRRFSTVMLPVILIVLISGTVLSIMMISSWEELYQIDYGRFLLAKTTLLMLIIGIGAFHRKILIPRMKAYIEHHQENAMKSMSRFVFFIQIEIAASLILFVLAGLLSTTPPPDKKAINPPIYWHVMGDKAHMSMRVSTDKHPTAAFKLDIWLPTGIGAPSQVNVFLLSKEDKQRRLEVPFQFVAGGPDPYGYEGFDKYIYEAKLTMDTELKDWVMDISITDTTGEVHIYNKSLTVQ</sequence>
<evidence type="ECO:0000256" key="4">
    <source>
        <dbReference type="ARBA" id="ARBA00022989"/>
    </source>
</evidence>
<feature type="transmembrane region" description="Helical" evidence="7">
    <location>
        <begin position="362"/>
        <end position="381"/>
    </location>
</feature>
<evidence type="ECO:0000256" key="5">
    <source>
        <dbReference type="ARBA" id="ARBA00023136"/>
    </source>
</evidence>
<organism evidence="9 10">
    <name type="scientific">Paenibacillus foliorum</name>
    <dbReference type="NCBI Taxonomy" id="2654974"/>
    <lineage>
        <taxon>Bacteria</taxon>
        <taxon>Bacillati</taxon>
        <taxon>Bacillota</taxon>
        <taxon>Bacilli</taxon>
        <taxon>Bacillales</taxon>
        <taxon>Paenibacillaceae</taxon>
        <taxon>Paenibacillus</taxon>
    </lineage>
</organism>
<dbReference type="PANTHER" id="PTHR34820">
    <property type="entry name" value="INNER MEMBRANE PROTEIN YEBZ"/>
    <property type="match status" value="1"/>
</dbReference>
<feature type="transmembrane region" description="Helical" evidence="7">
    <location>
        <begin position="329"/>
        <end position="350"/>
    </location>
</feature>
<feature type="transmembrane region" description="Helical" evidence="7">
    <location>
        <begin position="253"/>
        <end position="273"/>
    </location>
</feature>
<dbReference type="Proteomes" id="UP000641588">
    <property type="component" value="Unassembled WGS sequence"/>
</dbReference>
<feature type="transmembrane region" description="Helical" evidence="7">
    <location>
        <begin position="441"/>
        <end position="463"/>
    </location>
</feature>
<feature type="compositionally biased region" description="Polar residues" evidence="6">
    <location>
        <begin position="117"/>
        <end position="129"/>
    </location>
</feature>
<evidence type="ECO:0000256" key="6">
    <source>
        <dbReference type="SAM" id="MobiDB-lite"/>
    </source>
</evidence>
<evidence type="ECO:0000256" key="2">
    <source>
        <dbReference type="ARBA" id="ARBA00022475"/>
    </source>
</evidence>
<protein>
    <recommendedName>
        <fullName evidence="8">Copper resistance protein D domain-containing protein</fullName>
    </recommendedName>
</protein>
<evidence type="ECO:0000259" key="8">
    <source>
        <dbReference type="Pfam" id="PF05425"/>
    </source>
</evidence>
<comment type="subcellular location">
    <subcellularLocation>
        <location evidence="1">Cell membrane</location>
        <topology evidence="1">Multi-pass membrane protein</topology>
    </subcellularLocation>
</comment>
<keyword evidence="5 7" id="KW-0472">Membrane</keyword>
<dbReference type="InterPro" id="IPR008457">
    <property type="entry name" value="Cu-R_CopD_dom"/>
</dbReference>
<feature type="region of interest" description="Disordered" evidence="6">
    <location>
        <begin position="70"/>
        <end position="129"/>
    </location>
</feature>
<keyword evidence="2" id="KW-1003">Cell membrane</keyword>
<feature type="domain" description="Copper resistance protein D" evidence="8">
    <location>
        <begin position="398"/>
        <end position="505"/>
    </location>
</feature>
<feature type="transmembrane region" description="Helical" evidence="7">
    <location>
        <begin position="212"/>
        <end position="232"/>
    </location>
</feature>
<feature type="transmembrane region" description="Helical" evidence="7">
    <location>
        <begin position="406"/>
        <end position="429"/>
    </location>
</feature>
<keyword evidence="10" id="KW-1185">Reference proteome</keyword>
<evidence type="ECO:0000256" key="7">
    <source>
        <dbReference type="SAM" id="Phobius"/>
    </source>
</evidence>
<name>A0A972GQB5_9BACL</name>
<keyword evidence="3 7" id="KW-0812">Transmembrane</keyword>
<keyword evidence="4 7" id="KW-1133">Transmembrane helix</keyword>
<dbReference type="GO" id="GO:0005886">
    <property type="term" value="C:plasma membrane"/>
    <property type="evidence" value="ECO:0007669"/>
    <property type="project" value="UniProtKB-SubCell"/>
</dbReference>
<evidence type="ECO:0000313" key="9">
    <source>
        <dbReference type="EMBL" id="NOU94438.1"/>
    </source>
</evidence>
<proteinExistence type="predicted"/>
<evidence type="ECO:0000313" key="10">
    <source>
        <dbReference type="Proteomes" id="UP000641588"/>
    </source>
</evidence>